<proteinExistence type="predicted"/>
<evidence type="ECO:0000313" key="2">
    <source>
        <dbReference type="Proteomes" id="UP000499080"/>
    </source>
</evidence>
<evidence type="ECO:0000313" key="1">
    <source>
        <dbReference type="EMBL" id="GBM16914.1"/>
    </source>
</evidence>
<name>A0A4Y2DM59_ARAVE</name>
<accession>A0A4Y2DM59</accession>
<organism evidence="1 2">
    <name type="scientific">Araneus ventricosus</name>
    <name type="common">Orbweaver spider</name>
    <name type="synonym">Epeira ventricosa</name>
    <dbReference type="NCBI Taxonomy" id="182803"/>
    <lineage>
        <taxon>Eukaryota</taxon>
        <taxon>Metazoa</taxon>
        <taxon>Ecdysozoa</taxon>
        <taxon>Arthropoda</taxon>
        <taxon>Chelicerata</taxon>
        <taxon>Arachnida</taxon>
        <taxon>Araneae</taxon>
        <taxon>Araneomorphae</taxon>
        <taxon>Entelegynae</taxon>
        <taxon>Araneoidea</taxon>
        <taxon>Araneidae</taxon>
        <taxon>Araneus</taxon>
    </lineage>
</organism>
<dbReference type="AlphaFoldDB" id="A0A4Y2DM59"/>
<dbReference type="Proteomes" id="UP000499080">
    <property type="component" value="Unassembled WGS sequence"/>
</dbReference>
<sequence length="102" mass="11611">MKIAFAANHFSSSLACHYTPNGRAETLNSPRKRSHSSAPNPLLQLRIVKISAEFVDELNPVKGVEMVGTRNFIFPSNSQRLKVEWKTQNKRNIASHNKQLFY</sequence>
<comment type="caution">
    <text evidence="1">The sequence shown here is derived from an EMBL/GenBank/DDBJ whole genome shotgun (WGS) entry which is preliminary data.</text>
</comment>
<protein>
    <submittedName>
        <fullName evidence="1">Uncharacterized protein</fullName>
    </submittedName>
</protein>
<keyword evidence="2" id="KW-1185">Reference proteome</keyword>
<dbReference type="PROSITE" id="PS51257">
    <property type="entry name" value="PROKAR_LIPOPROTEIN"/>
    <property type="match status" value="1"/>
</dbReference>
<dbReference type="EMBL" id="BGPR01000381">
    <property type="protein sequence ID" value="GBM16914.1"/>
    <property type="molecule type" value="Genomic_DNA"/>
</dbReference>
<gene>
    <name evidence="1" type="ORF">AVEN_267309_1</name>
</gene>
<reference evidence="1 2" key="1">
    <citation type="journal article" date="2019" name="Sci. Rep.">
        <title>Orb-weaving spider Araneus ventricosus genome elucidates the spidroin gene catalogue.</title>
        <authorList>
            <person name="Kono N."/>
            <person name="Nakamura H."/>
            <person name="Ohtoshi R."/>
            <person name="Moran D.A.P."/>
            <person name="Shinohara A."/>
            <person name="Yoshida Y."/>
            <person name="Fujiwara M."/>
            <person name="Mori M."/>
            <person name="Tomita M."/>
            <person name="Arakawa K."/>
        </authorList>
    </citation>
    <scope>NUCLEOTIDE SEQUENCE [LARGE SCALE GENOMIC DNA]</scope>
</reference>